<feature type="domain" description="SoxA A3" evidence="3">
    <location>
        <begin position="387"/>
        <end position="460"/>
    </location>
</feature>
<dbReference type="RefSeq" id="WP_202687587.1">
    <property type="nucleotide sequence ID" value="NZ_JAESVN010000002.1"/>
</dbReference>
<evidence type="ECO:0000259" key="2">
    <source>
        <dbReference type="Pfam" id="PF07992"/>
    </source>
</evidence>
<dbReference type="EMBL" id="JAESVN010000002">
    <property type="protein sequence ID" value="MBL4916774.1"/>
    <property type="molecule type" value="Genomic_DNA"/>
</dbReference>
<dbReference type="GO" id="GO:0016491">
    <property type="term" value="F:oxidoreductase activity"/>
    <property type="evidence" value="ECO:0007669"/>
    <property type="project" value="UniProtKB-KW"/>
</dbReference>
<dbReference type="PIRSF" id="PIRSF037495">
    <property type="entry name" value="Opine_OX_OoxA/HcnB"/>
    <property type="match status" value="1"/>
</dbReference>
<keyword evidence="5" id="KW-1185">Reference proteome</keyword>
<keyword evidence="1" id="KW-0560">Oxidoreductase</keyword>
<gene>
    <name evidence="4" type="ORF">JL811_06020</name>
</gene>
<accession>A0A8K0Y229</accession>
<sequence length="466" mass="48648">MTAIETARPTAPRIVIVGAGPAGIRAAETLVKAGLRPVVVDEGARAGGQIYRRPPAGFQRSAEQLYGSEAGKARSLHDLFDRMAATGALEHVAQSSVLAVGGGGKDAGLHVLTPDGRRVLPCDRLILATGATDRLAPLPGWQAPGVYSLGAAQIALKAQGVALGRRIVLAGSGPLLTLVAVQLRKAGADIAAVLDTAPLTRQAAALPALLARPVFALRGMMMRARLGRLYRSGVTLQEIETDENGPVAIRWTSAAGRVQRSECDMVGLGWHLRAETQLAGLAGCRFEYSELWSQWLPQADRMGRVADGVYLAGDGLRILGADGAEIAGRLAATACLQDLGLAAPDPAADLQRLARMERFATGIARAFPWPAAQVQALPDATVICRCEGVTAGHLRQTAAYGGAEANRVKSLGRIGMGRCQGRFCQIAAAELIAGQAGCKPAEIGRLRDQAPVRPAPVGAWVQDAPP</sequence>
<evidence type="ECO:0000313" key="4">
    <source>
        <dbReference type="EMBL" id="MBL4916774.1"/>
    </source>
</evidence>
<dbReference type="PRINTS" id="PR00368">
    <property type="entry name" value="FADPNR"/>
</dbReference>
<feature type="domain" description="FAD/NAD(P)-binding" evidence="2">
    <location>
        <begin position="13"/>
        <end position="315"/>
    </location>
</feature>
<evidence type="ECO:0000313" key="5">
    <source>
        <dbReference type="Proteomes" id="UP000648908"/>
    </source>
</evidence>
<dbReference type="InterPro" id="IPR051691">
    <property type="entry name" value="Metab_Enz_Cyan_OpOx_G3PDH"/>
</dbReference>
<protein>
    <submittedName>
        <fullName evidence="4">NAD(P)/FAD-dependent oxidoreductase</fullName>
    </submittedName>
</protein>
<reference evidence="4" key="1">
    <citation type="submission" date="2021-01" db="EMBL/GenBank/DDBJ databases">
        <title>Tabrizicola alba sp. nov. a motile alkaliphilic bacterium isolated from a soda lake.</title>
        <authorList>
            <person name="Szuroczki S."/>
            <person name="Abbaszade G."/>
            <person name="Schumann P."/>
            <person name="Toth E."/>
        </authorList>
    </citation>
    <scope>NUCLEOTIDE SEQUENCE</scope>
    <source>
        <strain evidence="4">DMG-N-6</strain>
    </source>
</reference>
<dbReference type="Gene3D" id="1.10.10.1100">
    <property type="entry name" value="BFD-like [2Fe-2S]-binding domain"/>
    <property type="match status" value="1"/>
</dbReference>
<dbReference type="SUPFAM" id="SSF51905">
    <property type="entry name" value="FAD/NAD(P)-binding domain"/>
    <property type="match status" value="1"/>
</dbReference>
<evidence type="ECO:0000259" key="3">
    <source>
        <dbReference type="Pfam" id="PF17806"/>
    </source>
</evidence>
<comment type="caution">
    <text evidence="4">The sequence shown here is derived from an EMBL/GenBank/DDBJ whole genome shotgun (WGS) entry which is preliminary data.</text>
</comment>
<dbReference type="Gene3D" id="3.50.50.60">
    <property type="entry name" value="FAD/NAD(P)-binding domain"/>
    <property type="match status" value="2"/>
</dbReference>
<dbReference type="Pfam" id="PF07992">
    <property type="entry name" value="Pyr_redox_2"/>
    <property type="match status" value="1"/>
</dbReference>
<name>A0A8K0Y229_9RHOB</name>
<dbReference type="InterPro" id="IPR041117">
    <property type="entry name" value="SoxA_A3"/>
</dbReference>
<dbReference type="Pfam" id="PF17806">
    <property type="entry name" value="SO_alpha_A3"/>
    <property type="match status" value="1"/>
</dbReference>
<dbReference type="InterPro" id="IPR023753">
    <property type="entry name" value="FAD/NAD-binding_dom"/>
</dbReference>
<organism evidence="4 5">
    <name type="scientific">Szabonella alba</name>
    <dbReference type="NCBI Taxonomy" id="2804194"/>
    <lineage>
        <taxon>Bacteria</taxon>
        <taxon>Pseudomonadati</taxon>
        <taxon>Pseudomonadota</taxon>
        <taxon>Alphaproteobacteria</taxon>
        <taxon>Rhodobacterales</taxon>
        <taxon>Paracoccaceae</taxon>
        <taxon>Szabonella</taxon>
    </lineage>
</organism>
<proteinExistence type="predicted"/>
<dbReference type="PANTHER" id="PTHR42949:SF3">
    <property type="entry name" value="ANAEROBIC GLYCEROL-3-PHOSPHATE DEHYDROGENASE SUBUNIT B"/>
    <property type="match status" value="1"/>
</dbReference>
<dbReference type="Proteomes" id="UP000648908">
    <property type="component" value="Unassembled WGS sequence"/>
</dbReference>
<dbReference type="PANTHER" id="PTHR42949">
    <property type="entry name" value="ANAEROBIC GLYCEROL-3-PHOSPHATE DEHYDROGENASE SUBUNIT B"/>
    <property type="match status" value="1"/>
</dbReference>
<dbReference type="AlphaFoldDB" id="A0A8K0Y229"/>
<evidence type="ECO:0000256" key="1">
    <source>
        <dbReference type="ARBA" id="ARBA00023002"/>
    </source>
</evidence>
<dbReference type="PRINTS" id="PR00411">
    <property type="entry name" value="PNDRDTASEI"/>
</dbReference>
<dbReference type="InterPro" id="IPR041854">
    <property type="entry name" value="BFD-like_2Fe2S-bd_dom_sf"/>
</dbReference>
<dbReference type="CDD" id="cd19946">
    <property type="entry name" value="GlpA-like_Fer2_BFD-like"/>
    <property type="match status" value="1"/>
</dbReference>
<dbReference type="InterPro" id="IPR017224">
    <property type="entry name" value="Opine_Oxase_asu/HCN_bsu"/>
</dbReference>
<dbReference type="InterPro" id="IPR036188">
    <property type="entry name" value="FAD/NAD-bd_sf"/>
</dbReference>